<organism evidence="3">
    <name type="scientific">Schistosoma curassoni</name>
    <dbReference type="NCBI Taxonomy" id="6186"/>
    <lineage>
        <taxon>Eukaryota</taxon>
        <taxon>Metazoa</taxon>
        <taxon>Spiralia</taxon>
        <taxon>Lophotrochozoa</taxon>
        <taxon>Platyhelminthes</taxon>
        <taxon>Trematoda</taxon>
        <taxon>Digenea</taxon>
        <taxon>Strigeidida</taxon>
        <taxon>Schistosomatoidea</taxon>
        <taxon>Schistosomatidae</taxon>
        <taxon>Schistosoma</taxon>
    </lineage>
</organism>
<evidence type="ECO:0000313" key="2">
    <source>
        <dbReference type="Proteomes" id="UP000279833"/>
    </source>
</evidence>
<dbReference type="SUPFAM" id="SSF50630">
    <property type="entry name" value="Acid proteases"/>
    <property type="match status" value="1"/>
</dbReference>
<proteinExistence type="predicted"/>
<dbReference type="Gene3D" id="2.40.70.10">
    <property type="entry name" value="Acid Proteases"/>
    <property type="match status" value="1"/>
</dbReference>
<evidence type="ECO:0000313" key="1">
    <source>
        <dbReference type="EMBL" id="VDP71107.1"/>
    </source>
</evidence>
<reference evidence="1 2" key="2">
    <citation type="submission" date="2018-11" db="EMBL/GenBank/DDBJ databases">
        <authorList>
            <consortium name="Pathogen Informatics"/>
        </authorList>
    </citation>
    <scope>NUCLEOTIDE SEQUENCE [LARGE SCALE GENOMIC DNA]</scope>
    <source>
        <strain evidence="1">Dakar</strain>
        <strain evidence="2">Dakar, Senegal</strain>
    </source>
</reference>
<protein>
    <submittedName>
        <fullName evidence="3">Peptidase A2 domain-containing protein</fullName>
    </submittedName>
</protein>
<dbReference type="Pfam" id="PF13975">
    <property type="entry name" value="gag-asp_proteas"/>
    <property type="match status" value="1"/>
</dbReference>
<dbReference type="GO" id="GO:0006508">
    <property type="term" value="P:proteolysis"/>
    <property type="evidence" value="ECO:0007669"/>
    <property type="project" value="InterPro"/>
</dbReference>
<name>A0A183KYC2_9TREM</name>
<dbReference type="InterPro" id="IPR001969">
    <property type="entry name" value="Aspartic_peptidase_AS"/>
</dbReference>
<accession>A0A183KYC2</accession>
<dbReference type="CDD" id="cd00303">
    <property type="entry name" value="retropepsin_like"/>
    <property type="match status" value="1"/>
</dbReference>
<reference evidence="3" key="1">
    <citation type="submission" date="2016-06" db="UniProtKB">
        <authorList>
            <consortium name="WormBaseParasite"/>
        </authorList>
    </citation>
    <scope>IDENTIFICATION</scope>
</reference>
<gene>
    <name evidence="1" type="ORF">SCUD_LOCUS20068</name>
</gene>
<keyword evidence="2" id="KW-1185">Reference proteome</keyword>
<dbReference type="GO" id="GO:0004190">
    <property type="term" value="F:aspartic-type endopeptidase activity"/>
    <property type="evidence" value="ECO:0007669"/>
    <property type="project" value="InterPro"/>
</dbReference>
<evidence type="ECO:0000313" key="3">
    <source>
        <dbReference type="WBParaSite" id="SCUD_0002007201-mRNA-1"/>
    </source>
</evidence>
<dbReference type="PROSITE" id="PS00141">
    <property type="entry name" value="ASP_PROTEASE"/>
    <property type="match status" value="1"/>
</dbReference>
<dbReference type="Proteomes" id="UP000279833">
    <property type="component" value="Unassembled WGS sequence"/>
</dbReference>
<dbReference type="AlphaFoldDB" id="A0A183KYC2"/>
<dbReference type="EMBL" id="UZAK01043611">
    <property type="protein sequence ID" value="VDP71107.1"/>
    <property type="molecule type" value="Genomic_DNA"/>
</dbReference>
<sequence>MPPKGIQDLKTTILRLTAANKLSSTTASIYSTAMAIQESGVARQFDPAQTLSAVNYRPSRQPPRINQQNRKTECFYCQRFDRRAKKCGHNRVQNIGKTCRYHISSCYAKHVCPVTIRGKVQNTEIDILLDTGASVSLIKEDLLQKLNHKTQRKQCSSALITASGDPLKACSKIGLELTIDKNSFQH</sequence>
<dbReference type="WBParaSite" id="SCUD_0002007201-mRNA-1">
    <property type="protein sequence ID" value="SCUD_0002007201-mRNA-1"/>
    <property type="gene ID" value="SCUD_0002007201"/>
</dbReference>
<dbReference type="InterPro" id="IPR021109">
    <property type="entry name" value="Peptidase_aspartic_dom_sf"/>
</dbReference>